<dbReference type="Proteomes" id="UP001268896">
    <property type="component" value="Unassembled WGS sequence"/>
</dbReference>
<evidence type="ECO:0000313" key="3">
    <source>
        <dbReference type="EMBL" id="QGN28480.1"/>
    </source>
</evidence>
<evidence type="ECO:0000313" key="4">
    <source>
        <dbReference type="EMBL" id="RHK05247.1"/>
    </source>
</evidence>
<reference evidence="3 6" key="2">
    <citation type="submission" date="2019-11" db="EMBL/GenBank/DDBJ databases">
        <title>Detection and genome characteristic of a blood enterococcus casselifavus isolate from Zhengzhou,china.</title>
        <authorList>
            <person name="Wen P."/>
        </authorList>
    </citation>
    <scope>NUCLEOTIDE SEQUENCE [LARGE SCALE GENOMIC DNA]</scope>
    <source>
        <strain evidence="3 6">EC291</strain>
    </source>
</reference>
<evidence type="ECO:0000313" key="2">
    <source>
        <dbReference type="EMBL" id="MDT2983799.1"/>
    </source>
</evidence>
<dbReference type="EMBL" id="CP046123">
    <property type="protein sequence ID" value="QGN28480.1"/>
    <property type="molecule type" value="Genomic_DNA"/>
</dbReference>
<dbReference type="Proteomes" id="UP001253851">
    <property type="component" value="Unassembled WGS sequence"/>
</dbReference>
<evidence type="ECO:0000313" key="7">
    <source>
        <dbReference type="Proteomes" id="UP001253851"/>
    </source>
</evidence>
<evidence type="ECO:0000313" key="1">
    <source>
        <dbReference type="EMBL" id="MDT2965772.1"/>
    </source>
</evidence>
<dbReference type="EMBL" id="JARQDZ010000009">
    <property type="protein sequence ID" value="MDT2983799.1"/>
    <property type="molecule type" value="Genomic_DNA"/>
</dbReference>
<sequence>MEKYQVFPGQNYQANVIGFTGLQEVSVIHVYENTATVLIKETAETGVAKLCNFLVGATQLVS</sequence>
<accession>A0A1L8SE28</accession>
<gene>
    <name evidence="4" type="ORF">DW084_14695</name>
    <name evidence="3" type="ORF">GFU50_02645</name>
    <name evidence="1" type="ORF">P7I32_14340</name>
    <name evidence="2" type="ORF">P7I34_14065</name>
</gene>
<evidence type="ECO:0000313" key="6">
    <source>
        <dbReference type="Proteomes" id="UP000422837"/>
    </source>
</evidence>
<dbReference type="GeneID" id="91576802"/>
<dbReference type="Proteomes" id="UP000422837">
    <property type="component" value="Chromosome"/>
</dbReference>
<reference evidence="1 7" key="3">
    <citation type="submission" date="2023-03" db="EMBL/GenBank/DDBJ databases">
        <authorList>
            <person name="Shen W."/>
            <person name="Cai J."/>
        </authorList>
    </citation>
    <scope>NUCLEOTIDE SEQUENCE [LARGE SCALE GENOMIC DNA]</scope>
    <source>
        <strain evidence="2 7">B516</strain>
        <strain evidence="1">K72-2</strain>
    </source>
</reference>
<name>A0A1L8SE28_ENTCA</name>
<dbReference type="AlphaFoldDB" id="A0A1L8SE28"/>
<evidence type="ECO:0000313" key="5">
    <source>
        <dbReference type="Proteomes" id="UP000286288"/>
    </source>
</evidence>
<dbReference type="OrthoDB" id="2192781at2"/>
<organism evidence="4 5">
    <name type="scientific">Enterococcus casseliflavus</name>
    <name type="common">Enterococcus flavescens</name>
    <dbReference type="NCBI Taxonomy" id="37734"/>
    <lineage>
        <taxon>Bacteria</taxon>
        <taxon>Bacillati</taxon>
        <taxon>Bacillota</taxon>
        <taxon>Bacilli</taxon>
        <taxon>Lactobacillales</taxon>
        <taxon>Enterococcaceae</taxon>
        <taxon>Enterococcus</taxon>
    </lineage>
</organism>
<proteinExistence type="predicted"/>
<protein>
    <submittedName>
        <fullName evidence="4">Uncharacterized protein</fullName>
    </submittedName>
</protein>
<reference evidence="4 5" key="1">
    <citation type="submission" date="2018-08" db="EMBL/GenBank/DDBJ databases">
        <title>A genome reference for cultivated species of the human gut microbiota.</title>
        <authorList>
            <person name="Zou Y."/>
            <person name="Xue W."/>
            <person name="Luo G."/>
        </authorList>
    </citation>
    <scope>NUCLEOTIDE SEQUENCE [LARGE SCALE GENOMIC DNA]</scope>
    <source>
        <strain evidence="4 5">AF48-16</strain>
    </source>
</reference>
<dbReference type="EMBL" id="QRMZ01000022">
    <property type="protein sequence ID" value="RHK05247.1"/>
    <property type="molecule type" value="Genomic_DNA"/>
</dbReference>
<dbReference type="RefSeq" id="WP_005227564.1">
    <property type="nucleotide sequence ID" value="NZ_BAAAXK010000046.1"/>
</dbReference>
<dbReference type="EMBL" id="JARQDV010000012">
    <property type="protein sequence ID" value="MDT2965772.1"/>
    <property type="molecule type" value="Genomic_DNA"/>
</dbReference>
<dbReference type="Proteomes" id="UP000286288">
    <property type="component" value="Unassembled WGS sequence"/>
</dbReference>